<accession>A0A1T5ND87</accession>
<organism evidence="3 4">
    <name type="scientific">Chitinophaga ginsengisegetis</name>
    <dbReference type="NCBI Taxonomy" id="393003"/>
    <lineage>
        <taxon>Bacteria</taxon>
        <taxon>Pseudomonadati</taxon>
        <taxon>Bacteroidota</taxon>
        <taxon>Chitinophagia</taxon>
        <taxon>Chitinophagales</taxon>
        <taxon>Chitinophagaceae</taxon>
        <taxon>Chitinophaga</taxon>
    </lineage>
</organism>
<evidence type="ECO:0000259" key="2">
    <source>
        <dbReference type="Pfam" id="PF13568"/>
    </source>
</evidence>
<gene>
    <name evidence="3" type="ORF">SAMN05660461_1176</name>
</gene>
<proteinExistence type="predicted"/>
<dbReference type="AlphaFoldDB" id="A0A1T5ND87"/>
<keyword evidence="1" id="KW-0732">Signal</keyword>
<evidence type="ECO:0000313" key="4">
    <source>
        <dbReference type="Proteomes" id="UP000190166"/>
    </source>
</evidence>
<evidence type="ECO:0000313" key="3">
    <source>
        <dbReference type="EMBL" id="SKC98377.1"/>
    </source>
</evidence>
<evidence type="ECO:0000256" key="1">
    <source>
        <dbReference type="SAM" id="SignalP"/>
    </source>
</evidence>
<feature type="chain" id="PRO_5011984511" evidence="1">
    <location>
        <begin position="21"/>
        <end position="197"/>
    </location>
</feature>
<dbReference type="Proteomes" id="UP000190166">
    <property type="component" value="Unassembled WGS sequence"/>
</dbReference>
<dbReference type="EMBL" id="FUZZ01000001">
    <property type="protein sequence ID" value="SKC98377.1"/>
    <property type="molecule type" value="Genomic_DNA"/>
</dbReference>
<keyword evidence="4" id="KW-1185">Reference proteome</keyword>
<feature type="domain" description="Outer membrane protein beta-barrel" evidence="2">
    <location>
        <begin position="20"/>
        <end position="174"/>
    </location>
</feature>
<feature type="signal peptide" evidence="1">
    <location>
        <begin position="1"/>
        <end position="20"/>
    </location>
</feature>
<sequence length="197" mass="21937">MKKRSLSVLLLVCLAAAASAQGLHYGIKADLNMFKLDGAGIKSNYTLGGRLGVYAEYDFSKRWGLQPELLFSQVAPKRGDDFGAKYISTGNDNANKSIKLSYITLPLLLRYNVNKLITINAGPQYSYLLYANENLLTYNRNAFKRSDVGVAAGATLNFDILHVYARYVLGLTNVNDIDDRYQWKTRQVQIGLGVNIK</sequence>
<protein>
    <submittedName>
        <fullName evidence="3">Outer membrane protein beta-barrel domain-containing protein</fullName>
    </submittedName>
</protein>
<dbReference type="Pfam" id="PF13568">
    <property type="entry name" value="OMP_b-brl_2"/>
    <property type="match status" value="1"/>
</dbReference>
<reference evidence="3 4" key="1">
    <citation type="submission" date="2017-02" db="EMBL/GenBank/DDBJ databases">
        <authorList>
            <person name="Peterson S.W."/>
        </authorList>
    </citation>
    <scope>NUCLEOTIDE SEQUENCE [LARGE SCALE GENOMIC DNA]</scope>
    <source>
        <strain evidence="3 4">DSM 18108</strain>
    </source>
</reference>
<dbReference type="STRING" id="393003.SAMN05660461_1176"/>
<name>A0A1T5ND87_9BACT</name>
<dbReference type="InterPro" id="IPR025665">
    <property type="entry name" value="Beta-barrel_OMP_2"/>
</dbReference>
<dbReference type="RefSeq" id="WP_079468459.1">
    <property type="nucleotide sequence ID" value="NZ_FUZZ01000001.1"/>
</dbReference>